<name>A0A1I0NM68_9EURY</name>
<gene>
    <name evidence="1" type="ORF">SAMN05216285_1902</name>
</gene>
<proteinExistence type="predicted"/>
<evidence type="ECO:0000313" key="1">
    <source>
        <dbReference type="EMBL" id="SEW02549.1"/>
    </source>
</evidence>
<dbReference type="STRING" id="1202768.SAMN05216285_1902"/>
<reference evidence="2" key="1">
    <citation type="submission" date="2016-10" db="EMBL/GenBank/DDBJ databases">
        <authorList>
            <person name="Varghese N."/>
        </authorList>
    </citation>
    <scope>NUCLEOTIDE SEQUENCE [LARGE SCALE GENOMIC DNA]</scope>
    <source>
        <strain evidence="2">CGMCC 1.12284</strain>
    </source>
</reference>
<organism evidence="1 2">
    <name type="scientific">Natrinema salifodinae</name>
    <dbReference type="NCBI Taxonomy" id="1202768"/>
    <lineage>
        <taxon>Archaea</taxon>
        <taxon>Methanobacteriati</taxon>
        <taxon>Methanobacteriota</taxon>
        <taxon>Stenosarchaea group</taxon>
        <taxon>Halobacteria</taxon>
        <taxon>Halobacteriales</taxon>
        <taxon>Natrialbaceae</taxon>
        <taxon>Natrinema</taxon>
    </lineage>
</organism>
<dbReference type="OrthoDB" id="165376at2157"/>
<dbReference type="EMBL" id="FOIS01000002">
    <property type="protein sequence ID" value="SEW02549.1"/>
    <property type="molecule type" value="Genomic_DNA"/>
</dbReference>
<evidence type="ECO:0000313" key="2">
    <source>
        <dbReference type="Proteomes" id="UP000183275"/>
    </source>
</evidence>
<evidence type="ECO:0008006" key="3">
    <source>
        <dbReference type="Google" id="ProtNLM"/>
    </source>
</evidence>
<accession>A0A1I0NM68</accession>
<protein>
    <recommendedName>
        <fullName evidence="3">Small CPxCG-related zinc finger protein</fullName>
    </recommendedName>
</protein>
<dbReference type="Proteomes" id="UP000183275">
    <property type="component" value="Unassembled WGS sequence"/>
</dbReference>
<dbReference type="AlphaFoldDB" id="A0A1I0NM68"/>
<sequence length="92" mass="10432">MSKRETRVDDRDDRVINWRQNSSGVTLYDERNPDAWIHAEFEAGVAPENRLYMICDECGAVFAQRVKPGKGSVCGDCGATFEHDEDARRSSH</sequence>
<dbReference type="eggNOG" id="arCOG09285">
    <property type="taxonomic scope" value="Archaea"/>
</dbReference>
<dbReference type="RefSeq" id="WP_049988939.1">
    <property type="nucleotide sequence ID" value="NZ_FOIS01000002.1"/>
</dbReference>
<keyword evidence="2" id="KW-1185">Reference proteome</keyword>